<evidence type="ECO:0000256" key="1">
    <source>
        <dbReference type="ARBA" id="ARBA00004236"/>
    </source>
</evidence>
<dbReference type="InterPro" id="IPR043760">
    <property type="entry name" value="PycTM_dom"/>
</dbReference>
<proteinExistence type="predicted"/>
<protein>
    <recommendedName>
        <fullName evidence="9">Pycsar effector protein domain-containing protein</fullName>
    </recommendedName>
</protein>
<evidence type="ECO:0000313" key="11">
    <source>
        <dbReference type="Proteomes" id="UP000078272"/>
    </source>
</evidence>
<evidence type="ECO:0000256" key="3">
    <source>
        <dbReference type="ARBA" id="ARBA00022692"/>
    </source>
</evidence>
<evidence type="ECO:0000256" key="2">
    <source>
        <dbReference type="ARBA" id="ARBA00022475"/>
    </source>
</evidence>
<comment type="subcellular location">
    <subcellularLocation>
        <location evidence="1">Cell membrane</location>
    </subcellularLocation>
</comment>
<keyword evidence="5 8" id="KW-1133">Transmembrane helix</keyword>
<keyword evidence="7 8" id="KW-0472">Membrane</keyword>
<gene>
    <name evidence="10" type="ORF">NS226_01590</name>
</gene>
<evidence type="ECO:0000256" key="8">
    <source>
        <dbReference type="SAM" id="Phobius"/>
    </source>
</evidence>
<evidence type="ECO:0000313" key="10">
    <source>
        <dbReference type="EMBL" id="KTQ98260.1"/>
    </source>
</evidence>
<evidence type="ECO:0000256" key="5">
    <source>
        <dbReference type="ARBA" id="ARBA00022989"/>
    </source>
</evidence>
<evidence type="ECO:0000256" key="7">
    <source>
        <dbReference type="ARBA" id="ARBA00023136"/>
    </source>
</evidence>
<sequence>MAKDDQQESYEKVLSAHHGRTIDLVKFAETKNAALLTFCSVWIGAIIGLLRAPDRLPMNYDKAFLWVLPILFFAALVSLMSFLPRFLHHHHETREGRKNLLFFGDVAALRGEYVDRVRDRYYPAEGSSCTEDYLEDLSVQISVQSQIALRKFKAFDRAARLVIIAFVVLALPVLHLLVSVAAQYAIARGWI</sequence>
<dbReference type="AlphaFoldDB" id="A0A175RCJ7"/>
<dbReference type="GO" id="GO:0051607">
    <property type="term" value="P:defense response to virus"/>
    <property type="evidence" value="ECO:0007669"/>
    <property type="project" value="UniProtKB-KW"/>
</dbReference>
<accession>A0A175RCJ7</accession>
<keyword evidence="4" id="KW-0547">Nucleotide-binding</keyword>
<evidence type="ECO:0000256" key="4">
    <source>
        <dbReference type="ARBA" id="ARBA00022741"/>
    </source>
</evidence>
<dbReference type="RefSeq" id="WP_058633488.1">
    <property type="nucleotide sequence ID" value="NZ_LDPZ01000004.1"/>
</dbReference>
<organism evidence="10 11">
    <name type="scientific">Aureimonas ureilytica</name>
    <dbReference type="NCBI Taxonomy" id="401562"/>
    <lineage>
        <taxon>Bacteria</taxon>
        <taxon>Pseudomonadati</taxon>
        <taxon>Pseudomonadota</taxon>
        <taxon>Alphaproteobacteria</taxon>
        <taxon>Hyphomicrobiales</taxon>
        <taxon>Aurantimonadaceae</taxon>
        <taxon>Aureimonas</taxon>
    </lineage>
</organism>
<dbReference type="OrthoDB" id="2084475at2"/>
<dbReference type="GO" id="GO:0000166">
    <property type="term" value="F:nucleotide binding"/>
    <property type="evidence" value="ECO:0007669"/>
    <property type="project" value="UniProtKB-KW"/>
</dbReference>
<keyword evidence="3 8" id="KW-0812">Transmembrane</keyword>
<feature type="transmembrane region" description="Helical" evidence="8">
    <location>
        <begin position="64"/>
        <end position="87"/>
    </location>
</feature>
<feature type="transmembrane region" description="Helical" evidence="8">
    <location>
        <begin position="161"/>
        <end position="186"/>
    </location>
</feature>
<keyword evidence="2" id="KW-1003">Cell membrane</keyword>
<dbReference type="GO" id="GO:0005886">
    <property type="term" value="C:plasma membrane"/>
    <property type="evidence" value="ECO:0007669"/>
    <property type="project" value="UniProtKB-SubCell"/>
</dbReference>
<dbReference type="EMBL" id="LDPZ01000004">
    <property type="protein sequence ID" value="KTQ98260.1"/>
    <property type="molecule type" value="Genomic_DNA"/>
</dbReference>
<name>A0A175RCJ7_9HYPH</name>
<evidence type="ECO:0000259" key="9">
    <source>
        <dbReference type="Pfam" id="PF18967"/>
    </source>
</evidence>
<dbReference type="PATRIC" id="fig|401562.3.peg.3200"/>
<evidence type="ECO:0000256" key="6">
    <source>
        <dbReference type="ARBA" id="ARBA00023118"/>
    </source>
</evidence>
<feature type="transmembrane region" description="Helical" evidence="8">
    <location>
        <begin position="33"/>
        <end position="52"/>
    </location>
</feature>
<dbReference type="Pfam" id="PF18967">
    <property type="entry name" value="PycTM"/>
    <property type="match status" value="1"/>
</dbReference>
<comment type="caution">
    <text evidence="10">The sequence shown here is derived from an EMBL/GenBank/DDBJ whole genome shotgun (WGS) entry which is preliminary data.</text>
</comment>
<keyword evidence="6" id="KW-0051">Antiviral defense</keyword>
<reference evidence="10 11" key="1">
    <citation type="journal article" date="2016" name="Front. Microbiol.">
        <title>Genomic Resource of Rice Seed Associated Bacteria.</title>
        <authorList>
            <person name="Midha S."/>
            <person name="Bansal K."/>
            <person name="Sharma S."/>
            <person name="Kumar N."/>
            <person name="Patil P.P."/>
            <person name="Chaudhry V."/>
            <person name="Patil P.B."/>
        </authorList>
    </citation>
    <scope>NUCLEOTIDE SEQUENCE [LARGE SCALE GENOMIC DNA]</scope>
    <source>
        <strain evidence="10 11">NS226</strain>
    </source>
</reference>
<feature type="domain" description="Pycsar effector protein" evidence="9">
    <location>
        <begin position="14"/>
        <end position="174"/>
    </location>
</feature>
<dbReference type="Proteomes" id="UP000078272">
    <property type="component" value="Unassembled WGS sequence"/>
</dbReference>